<dbReference type="GO" id="GO:0022857">
    <property type="term" value="F:transmembrane transporter activity"/>
    <property type="evidence" value="ECO:0007669"/>
    <property type="project" value="InterPro"/>
</dbReference>
<keyword evidence="5 6" id="KW-0472">Membrane</keyword>
<dbReference type="Gene3D" id="1.20.1250.20">
    <property type="entry name" value="MFS general substrate transporter like domains"/>
    <property type="match status" value="1"/>
</dbReference>
<feature type="transmembrane region" description="Helical" evidence="6">
    <location>
        <begin position="328"/>
        <end position="350"/>
    </location>
</feature>
<sequence length="456" mass="46652">MSSIADGLPSNKRLPAVIAISLGIGMATLDTAIVNTALPTLAEGIGTDSASVIWVVNAYQLATIAAVLPFASLSDVLGHRRVFLGGLLVFIVASLFCGLAWSLPTLTAARVVQGLGAAAIMSVNIALLRHIYPAKILGRGLGYNSLVVGLAFTLGPTAASAILAVTTWHWLYLINVPLGLLAVVLGLRSLPEIPRSGHAFDRLAAILCAGLFALLVLGLGSAVHGAEGDLSLGLVAVALVCGVWLMRRQADHPAPMLAIDLFKRPLFALSSLTAICAFCAQGLAFVSLPFLLQTALGHSQVATGFLMTPWPAVVAVMALIAGRLADRVSLALLCGIGLLLLSAGMAALALLSEGASAIDIGWRMALCGAGFGFFQSPNLKAIMTSAPLARSGGASGIVATSRLMGQTLGASLVALCFHLSTGSGPQLALWLGCVFALAGALASGLRLMQSPVALRS</sequence>
<feature type="transmembrane region" description="Helical" evidence="6">
    <location>
        <begin position="50"/>
        <end position="70"/>
    </location>
</feature>
<dbReference type="Pfam" id="PF07690">
    <property type="entry name" value="MFS_1"/>
    <property type="match status" value="1"/>
</dbReference>
<evidence type="ECO:0000313" key="8">
    <source>
        <dbReference type="EMBL" id="XDV04530.1"/>
    </source>
</evidence>
<dbReference type="PRINTS" id="PR01036">
    <property type="entry name" value="TCRTETB"/>
</dbReference>
<feature type="transmembrane region" description="Helical" evidence="6">
    <location>
        <begin position="82"/>
        <end position="101"/>
    </location>
</feature>
<feature type="domain" description="Major facilitator superfamily (MFS) profile" evidence="7">
    <location>
        <begin position="16"/>
        <end position="451"/>
    </location>
</feature>
<evidence type="ECO:0000256" key="6">
    <source>
        <dbReference type="SAM" id="Phobius"/>
    </source>
</evidence>
<dbReference type="InterPro" id="IPR036259">
    <property type="entry name" value="MFS_trans_sf"/>
</dbReference>
<keyword evidence="4 6" id="KW-1133">Transmembrane helix</keyword>
<gene>
    <name evidence="8" type="ORF">AB3G35_15760</name>
</gene>
<keyword evidence="3 6" id="KW-0812">Transmembrane</keyword>
<dbReference type="EMBL" id="CP165623">
    <property type="protein sequence ID" value="XDV04530.1"/>
    <property type="molecule type" value="Genomic_DNA"/>
</dbReference>
<dbReference type="PANTHER" id="PTHR42718">
    <property type="entry name" value="MAJOR FACILITATOR SUPERFAMILY MULTIDRUG TRANSPORTER MFSC"/>
    <property type="match status" value="1"/>
</dbReference>
<feature type="transmembrane region" description="Helical" evidence="6">
    <location>
        <begin position="107"/>
        <end position="128"/>
    </location>
</feature>
<feature type="transmembrane region" description="Helical" evidence="6">
    <location>
        <begin position="203"/>
        <end position="224"/>
    </location>
</feature>
<evidence type="ECO:0000256" key="5">
    <source>
        <dbReference type="ARBA" id="ARBA00023136"/>
    </source>
</evidence>
<dbReference type="RefSeq" id="WP_106116735.1">
    <property type="nucleotide sequence ID" value="NZ_CP165623.1"/>
</dbReference>
<feature type="transmembrane region" description="Helical" evidence="6">
    <location>
        <begin position="266"/>
        <end position="290"/>
    </location>
</feature>
<evidence type="ECO:0000256" key="2">
    <source>
        <dbReference type="ARBA" id="ARBA00022448"/>
    </source>
</evidence>
<dbReference type="CDD" id="cd17321">
    <property type="entry name" value="MFS_MMR_MDR_like"/>
    <property type="match status" value="1"/>
</dbReference>
<dbReference type="PROSITE" id="PS50850">
    <property type="entry name" value="MFS"/>
    <property type="match status" value="1"/>
</dbReference>
<evidence type="ECO:0000256" key="4">
    <source>
        <dbReference type="ARBA" id="ARBA00022989"/>
    </source>
</evidence>
<proteinExistence type="predicted"/>
<feature type="transmembrane region" description="Helical" evidence="6">
    <location>
        <begin position="302"/>
        <end position="321"/>
    </location>
</feature>
<feature type="transmembrane region" description="Helical" evidence="6">
    <location>
        <begin position="427"/>
        <end position="448"/>
    </location>
</feature>
<name>A0AB39WRY9_9PSED</name>
<feature type="transmembrane region" description="Helical" evidence="6">
    <location>
        <begin position="230"/>
        <end position="246"/>
    </location>
</feature>
<feature type="transmembrane region" description="Helical" evidence="6">
    <location>
        <begin position="170"/>
        <end position="191"/>
    </location>
</feature>
<evidence type="ECO:0000259" key="7">
    <source>
        <dbReference type="PROSITE" id="PS50850"/>
    </source>
</evidence>
<evidence type="ECO:0000256" key="3">
    <source>
        <dbReference type="ARBA" id="ARBA00022692"/>
    </source>
</evidence>
<dbReference type="SUPFAM" id="SSF103473">
    <property type="entry name" value="MFS general substrate transporter"/>
    <property type="match status" value="1"/>
</dbReference>
<accession>A0AB39WRY9</accession>
<reference evidence="8" key="1">
    <citation type="submission" date="2024-07" db="EMBL/GenBank/DDBJ databases">
        <authorList>
            <person name="Biller S.J."/>
        </authorList>
    </citation>
    <scope>NUCLEOTIDE SEQUENCE</scope>
    <source>
        <strain evidence="8">WC2401</strain>
    </source>
</reference>
<dbReference type="InterPro" id="IPR011701">
    <property type="entry name" value="MFS"/>
</dbReference>
<keyword evidence="2" id="KW-0813">Transport</keyword>
<dbReference type="AlphaFoldDB" id="A0AB39WRY9"/>
<evidence type="ECO:0000256" key="1">
    <source>
        <dbReference type="ARBA" id="ARBA00004141"/>
    </source>
</evidence>
<protein>
    <submittedName>
        <fullName evidence="8">MFS transporter</fullName>
    </submittedName>
</protein>
<feature type="transmembrane region" description="Helical" evidence="6">
    <location>
        <begin position="16"/>
        <end position="38"/>
    </location>
</feature>
<dbReference type="GO" id="GO:0016020">
    <property type="term" value="C:membrane"/>
    <property type="evidence" value="ECO:0007669"/>
    <property type="project" value="UniProtKB-SubCell"/>
</dbReference>
<dbReference type="PANTHER" id="PTHR42718:SF9">
    <property type="entry name" value="MAJOR FACILITATOR SUPERFAMILY MULTIDRUG TRANSPORTER MFSC"/>
    <property type="match status" value="1"/>
</dbReference>
<comment type="subcellular location">
    <subcellularLocation>
        <location evidence="1">Membrane</location>
        <topology evidence="1">Multi-pass membrane protein</topology>
    </subcellularLocation>
</comment>
<dbReference type="Gene3D" id="1.20.1720.10">
    <property type="entry name" value="Multidrug resistance protein D"/>
    <property type="match status" value="1"/>
</dbReference>
<dbReference type="InterPro" id="IPR020846">
    <property type="entry name" value="MFS_dom"/>
</dbReference>
<organism evidence="8">
    <name type="scientific">Pseudomonas sp. WC2401</name>
    <dbReference type="NCBI Taxonomy" id="3234143"/>
    <lineage>
        <taxon>Bacteria</taxon>
        <taxon>Pseudomonadati</taxon>
        <taxon>Pseudomonadota</taxon>
        <taxon>Gammaproteobacteria</taxon>
        <taxon>Pseudomonadales</taxon>
        <taxon>Pseudomonadaceae</taxon>
        <taxon>Pseudomonas</taxon>
    </lineage>
</organism>
<feature type="transmembrane region" description="Helical" evidence="6">
    <location>
        <begin position="140"/>
        <end position="164"/>
    </location>
</feature>